<accession>A0A167VA06</accession>
<evidence type="ECO:0000313" key="2">
    <source>
        <dbReference type="EMBL" id="OAA62387.1"/>
    </source>
</evidence>
<feature type="transmembrane region" description="Helical" evidence="1">
    <location>
        <begin position="20"/>
        <end position="42"/>
    </location>
</feature>
<comment type="caution">
    <text evidence="2">The sequence shown here is derived from an EMBL/GenBank/DDBJ whole genome shotgun (WGS) entry which is preliminary data.</text>
</comment>
<dbReference type="Proteomes" id="UP000076881">
    <property type="component" value="Unassembled WGS sequence"/>
</dbReference>
<name>A0A167VA06_CORDF</name>
<keyword evidence="1" id="KW-0812">Transmembrane</keyword>
<evidence type="ECO:0000313" key="3">
    <source>
        <dbReference type="Proteomes" id="UP000076881"/>
    </source>
</evidence>
<keyword evidence="1" id="KW-1133">Transmembrane helix</keyword>
<gene>
    <name evidence="2" type="ORF">LEL_10723</name>
</gene>
<dbReference type="OrthoDB" id="4864578at2759"/>
<evidence type="ECO:0000256" key="1">
    <source>
        <dbReference type="SAM" id="Phobius"/>
    </source>
</evidence>
<organism evidence="2 3">
    <name type="scientific">Akanthomyces lecanii RCEF 1005</name>
    <dbReference type="NCBI Taxonomy" id="1081108"/>
    <lineage>
        <taxon>Eukaryota</taxon>
        <taxon>Fungi</taxon>
        <taxon>Dikarya</taxon>
        <taxon>Ascomycota</taxon>
        <taxon>Pezizomycotina</taxon>
        <taxon>Sordariomycetes</taxon>
        <taxon>Hypocreomycetidae</taxon>
        <taxon>Hypocreales</taxon>
        <taxon>Cordycipitaceae</taxon>
        <taxon>Akanthomyces</taxon>
        <taxon>Cordyceps confragosa</taxon>
    </lineage>
</organism>
<keyword evidence="3" id="KW-1185">Reference proteome</keyword>
<protein>
    <submittedName>
        <fullName evidence="2">Lipopolysaccharide-modifying protein</fullName>
    </submittedName>
</protein>
<dbReference type="AlphaFoldDB" id="A0A167VA06"/>
<sequence length="187" mass="21994">MRSLFSNASVSLPHRRRRRLVLVLLMLTFAGHFIYSWAFAYVPYPGITKLPIHATSSDMHPVTQLISDATARFESLLDQRSSTLEDAAQRYRQRRGRHPPPGFDLWFKEAMKNDAIIVESFFDRIHHDINPLWALNPREMRTQAASQPQIIKIRNRKVTMVTDDLNRQPWIQHWTALVKDINHLTWR</sequence>
<keyword evidence="1" id="KW-0472">Membrane</keyword>
<proteinExistence type="predicted"/>
<reference evidence="2 3" key="1">
    <citation type="journal article" date="2016" name="Genome Biol. Evol.">
        <title>Divergent and convergent evolution of fungal pathogenicity.</title>
        <authorList>
            <person name="Shang Y."/>
            <person name="Xiao G."/>
            <person name="Zheng P."/>
            <person name="Cen K."/>
            <person name="Zhan S."/>
            <person name="Wang C."/>
        </authorList>
    </citation>
    <scope>NUCLEOTIDE SEQUENCE [LARGE SCALE GENOMIC DNA]</scope>
    <source>
        <strain evidence="2 3">RCEF 1005</strain>
    </source>
</reference>
<dbReference type="EMBL" id="AZHF01000017">
    <property type="protein sequence ID" value="OAA62387.1"/>
    <property type="molecule type" value="Genomic_DNA"/>
</dbReference>
<dbReference type="STRING" id="1081108.A0A167VA06"/>